<keyword evidence="8" id="KW-0805">Transcription regulation</keyword>
<evidence type="ECO:0000256" key="3">
    <source>
        <dbReference type="ARBA" id="ARBA00022741"/>
    </source>
</evidence>
<dbReference type="InterPro" id="IPR020568">
    <property type="entry name" value="Ribosomal_Su5_D2-typ_SF"/>
</dbReference>
<dbReference type="PANTHER" id="PTHR10046">
    <property type="entry name" value="ATP DEPENDENT LON PROTEASE FAMILY MEMBER"/>
    <property type="match status" value="1"/>
</dbReference>
<dbReference type="eggNOG" id="COG0466">
    <property type="taxonomic scope" value="Bacteria"/>
</dbReference>
<dbReference type="GO" id="GO:0004176">
    <property type="term" value="F:ATP-dependent peptidase activity"/>
    <property type="evidence" value="ECO:0007669"/>
    <property type="project" value="UniProtKB-UniRule"/>
</dbReference>
<keyword evidence="1 12" id="KW-0597">Phosphoprotein</keyword>
<feature type="modified residue" description="4-aspartylphosphate" evidence="12">
    <location>
        <position position="166"/>
    </location>
</feature>
<dbReference type="Pfam" id="PF00004">
    <property type="entry name" value="AAA"/>
    <property type="match status" value="1"/>
</dbReference>
<proteinExistence type="inferred from homology"/>
<dbReference type="PRINTS" id="PR00830">
    <property type="entry name" value="ENDOLAPTASE"/>
</dbReference>
<comment type="catalytic activity">
    <reaction evidence="10 13">
        <text>Hydrolysis of proteins in presence of ATP.</text>
        <dbReference type="EC" id="3.4.21.53"/>
    </reaction>
</comment>
<evidence type="ECO:0000256" key="2">
    <source>
        <dbReference type="ARBA" id="ARBA00022670"/>
    </source>
</evidence>
<evidence type="ECO:0000259" key="15">
    <source>
        <dbReference type="PROSITE" id="PS51786"/>
    </source>
</evidence>
<feature type="domain" description="Lon proteolytic" evidence="15">
    <location>
        <begin position="487"/>
        <end position="668"/>
    </location>
</feature>
<evidence type="ECO:0000256" key="8">
    <source>
        <dbReference type="ARBA" id="ARBA00023015"/>
    </source>
</evidence>
<evidence type="ECO:0000259" key="14">
    <source>
        <dbReference type="PROSITE" id="PS50110"/>
    </source>
</evidence>
<dbReference type="Gene3D" id="1.10.8.60">
    <property type="match status" value="1"/>
</dbReference>
<dbReference type="InterPro" id="IPR027065">
    <property type="entry name" value="Lon_Prtase"/>
</dbReference>
<evidence type="ECO:0000256" key="12">
    <source>
        <dbReference type="PROSITE-ProRule" id="PRU00169"/>
    </source>
</evidence>
<reference evidence="17" key="2">
    <citation type="submission" date="2011-03" db="EMBL/GenBank/DDBJ databases">
        <title>The complete genome of Desulfobacca acetoxidans DSM 11109.</title>
        <authorList>
            <consortium name="US DOE Joint Genome Institute (JGI-PGF)"/>
            <person name="Lucas S."/>
            <person name="Copeland A."/>
            <person name="Lapidus A."/>
            <person name="Bruce D."/>
            <person name="Goodwin L."/>
            <person name="Pitluck S."/>
            <person name="Peters L."/>
            <person name="Kyrpides N."/>
            <person name="Mavromatis K."/>
            <person name="Ivanova N."/>
            <person name="Ovchinnikova G."/>
            <person name="Teshima H."/>
            <person name="Detter J.C."/>
            <person name="Han C."/>
            <person name="Land M."/>
            <person name="Hauser L."/>
            <person name="Markowitz V."/>
            <person name="Cheng J.-F."/>
            <person name="Hugenholtz P."/>
            <person name="Woyke T."/>
            <person name="Wu D."/>
            <person name="Spring S."/>
            <person name="Schueler E."/>
            <person name="Brambilla E."/>
            <person name="Klenk H.-P."/>
            <person name="Eisen J.A."/>
        </authorList>
    </citation>
    <scope>NUCLEOTIDE SEQUENCE [LARGE SCALE GENOMIC DNA]</scope>
    <source>
        <strain evidence="17">ATCC 700848 / DSM 11109 / ASRB2</strain>
    </source>
</reference>
<dbReference type="InterPro" id="IPR003593">
    <property type="entry name" value="AAA+_ATPase"/>
</dbReference>
<dbReference type="FunFam" id="3.40.50.2300:FF:000018">
    <property type="entry name" value="DNA-binding transcriptional regulator NtrC"/>
    <property type="match status" value="1"/>
</dbReference>
<evidence type="ECO:0000313" key="16">
    <source>
        <dbReference type="EMBL" id="AEB09078.1"/>
    </source>
</evidence>
<dbReference type="SUPFAM" id="SSF54211">
    <property type="entry name" value="Ribosomal protein S5 domain 2-like"/>
    <property type="match status" value="1"/>
</dbReference>
<dbReference type="OrthoDB" id="9803599at2"/>
<dbReference type="GO" id="GO:0005524">
    <property type="term" value="F:ATP binding"/>
    <property type="evidence" value="ECO:0007669"/>
    <property type="project" value="UniProtKB-KW"/>
</dbReference>
<evidence type="ECO:0000256" key="7">
    <source>
        <dbReference type="ARBA" id="ARBA00023012"/>
    </source>
</evidence>
<dbReference type="SUPFAM" id="SSF52540">
    <property type="entry name" value="P-loop containing nucleoside triphosphate hydrolases"/>
    <property type="match status" value="1"/>
</dbReference>
<dbReference type="PROSITE" id="PS01046">
    <property type="entry name" value="LON_SER"/>
    <property type="match status" value="1"/>
</dbReference>
<dbReference type="SUPFAM" id="SSF52172">
    <property type="entry name" value="CheY-like"/>
    <property type="match status" value="1"/>
</dbReference>
<dbReference type="GO" id="GO:0004252">
    <property type="term" value="F:serine-type endopeptidase activity"/>
    <property type="evidence" value="ECO:0007669"/>
    <property type="project" value="UniProtKB-UniRule"/>
</dbReference>
<dbReference type="NCBIfam" id="TIGR00763">
    <property type="entry name" value="lon"/>
    <property type="match status" value="1"/>
</dbReference>
<dbReference type="RefSeq" id="WP_013706190.1">
    <property type="nucleotide sequence ID" value="NC_015388.1"/>
</dbReference>
<evidence type="ECO:0000256" key="5">
    <source>
        <dbReference type="ARBA" id="ARBA00022825"/>
    </source>
</evidence>
<keyword evidence="7" id="KW-0902">Two-component regulatory system</keyword>
<dbReference type="EMBL" id="CP002629">
    <property type="protein sequence ID" value="AEB09078.1"/>
    <property type="molecule type" value="Genomic_DNA"/>
</dbReference>
<dbReference type="GO" id="GO:0030163">
    <property type="term" value="P:protein catabolic process"/>
    <property type="evidence" value="ECO:0007669"/>
    <property type="project" value="InterPro"/>
</dbReference>
<feature type="active site" evidence="13">
    <location>
        <position position="617"/>
    </location>
</feature>
<sequence length="670" mass="74045">MIFFRRSDEDRPRSAQELSDVRAAIQKANLPESVAAIALKELERVEKTDPSVAEYSIGLNYLDYLISLPWNSFTEDNLDLRRAERVLAFKHYGLGHIKERILEYLAVRTLCSLQSSNLLVVDDEEIARTNLEYILRKEGHQVSTAANGAEALEKVKAQNFDVIVTDLKMDQMDGLQLLENVKRVSPHSEVIMVTGFATVSTAVDALKKGAAHYLSKPIKLEELRQTVRELVDRKRHFQLTRGPILCFAGPPGTGKTSIGQAIAEALERKFVRMSLAGLRDEAELRGHRRTYVGAMPGRIINEIRRLGVKNPVFMLDEIDKIGQDFRGDPASVLLEILDPQQNSHFVDHYVDVPFDLSSVMFITTANVVENLPGPLLDRLEVINFSGYTENEKLHIARDFIIPQTLRDSGLTAMAPVFTDEAIVRIISDYTREAGLRNLEREIANVCRKLARVCLQSKTTPGELVVDAELVETLLGPRKYTHEVAEAENRVGVTTGLVWTEFGGEIIFVEATGMKGNKQLILTGSLGNVMQESAQTALSYVRSNATNLGVDPDFFAGSDIHIHFPSGAIPKDGPSAGVTIALALISLLTGRPARRTVALTGEITLSGRILPVSGVREKILAASRAGVRTVVFPKPNEVDIQNLEEDVKKELEIVLAEEIDPLVDVVLLPAP</sequence>
<dbReference type="GO" id="GO:0016887">
    <property type="term" value="F:ATP hydrolysis activity"/>
    <property type="evidence" value="ECO:0007669"/>
    <property type="project" value="InterPro"/>
</dbReference>
<dbReference type="CDD" id="cd17536">
    <property type="entry name" value="REC_YesN-like"/>
    <property type="match status" value="1"/>
</dbReference>
<keyword evidence="3" id="KW-0547">Nucleotide-binding</keyword>
<dbReference type="InterPro" id="IPR004815">
    <property type="entry name" value="Lon_bac/euk-typ"/>
</dbReference>
<feature type="domain" description="Response regulatory" evidence="14">
    <location>
        <begin position="117"/>
        <end position="231"/>
    </location>
</feature>
<dbReference type="PROSITE" id="PS51786">
    <property type="entry name" value="LON_PROTEOLYTIC"/>
    <property type="match status" value="1"/>
</dbReference>
<keyword evidence="9" id="KW-0804">Transcription</keyword>
<comment type="similarity">
    <text evidence="13">Belongs to the peptidase S16 family.</text>
</comment>
<keyword evidence="4 13" id="KW-0378">Hydrolase</keyword>
<dbReference type="AlphaFoldDB" id="F2NHG2"/>
<dbReference type="CDD" id="cd19500">
    <property type="entry name" value="RecA-like_Lon"/>
    <property type="match status" value="1"/>
</dbReference>
<dbReference type="Pfam" id="PF05362">
    <property type="entry name" value="Lon_C"/>
    <property type="match status" value="1"/>
</dbReference>
<dbReference type="KEGG" id="dao:Desac_1217"/>
<dbReference type="SMART" id="SM00382">
    <property type="entry name" value="AAA"/>
    <property type="match status" value="1"/>
</dbReference>
<keyword evidence="5 13" id="KW-0720">Serine protease</keyword>
<protein>
    <recommendedName>
        <fullName evidence="11 13">endopeptidase La</fullName>
        <ecNumber evidence="11 13">3.4.21.53</ecNumber>
    </recommendedName>
</protein>
<dbReference type="InterPro" id="IPR027417">
    <property type="entry name" value="P-loop_NTPase"/>
</dbReference>
<keyword evidence="6" id="KW-0067">ATP-binding</keyword>
<dbReference type="InterPro" id="IPR001789">
    <property type="entry name" value="Sig_transdc_resp-reg_receiver"/>
</dbReference>
<evidence type="ECO:0000256" key="11">
    <source>
        <dbReference type="ARBA" id="ARBA00066743"/>
    </source>
</evidence>
<evidence type="ECO:0000256" key="13">
    <source>
        <dbReference type="PROSITE-ProRule" id="PRU01122"/>
    </source>
</evidence>
<evidence type="ECO:0000313" key="17">
    <source>
        <dbReference type="Proteomes" id="UP000000483"/>
    </source>
</evidence>
<dbReference type="SMART" id="SM00448">
    <property type="entry name" value="REC"/>
    <property type="match status" value="1"/>
</dbReference>
<dbReference type="FunFam" id="3.40.50.300:FF:000021">
    <property type="entry name" value="Lon protease homolog"/>
    <property type="match status" value="1"/>
</dbReference>
<dbReference type="STRING" id="880072.Desac_1217"/>
<dbReference type="HOGENOM" id="CLU_004109_2_1_7"/>
<dbReference type="GO" id="GO:0006508">
    <property type="term" value="P:proteolysis"/>
    <property type="evidence" value="ECO:0007669"/>
    <property type="project" value="UniProtKB-KW"/>
</dbReference>
<evidence type="ECO:0000256" key="6">
    <source>
        <dbReference type="ARBA" id="ARBA00022840"/>
    </source>
</evidence>
<evidence type="ECO:0000256" key="1">
    <source>
        <dbReference type="ARBA" id="ARBA00022553"/>
    </source>
</evidence>
<dbReference type="InterPro" id="IPR003959">
    <property type="entry name" value="ATPase_AAA_core"/>
</dbReference>
<dbReference type="Gene3D" id="1.20.5.5270">
    <property type="match status" value="1"/>
</dbReference>
<organism evidence="16 17">
    <name type="scientific">Desulfobacca acetoxidans (strain ATCC 700848 / DSM 11109 / ASRB2)</name>
    <dbReference type="NCBI Taxonomy" id="880072"/>
    <lineage>
        <taxon>Bacteria</taxon>
        <taxon>Pseudomonadati</taxon>
        <taxon>Thermodesulfobacteriota</taxon>
        <taxon>Desulfobaccia</taxon>
        <taxon>Desulfobaccales</taxon>
        <taxon>Desulfobaccaceae</taxon>
        <taxon>Desulfobacca</taxon>
    </lineage>
</organism>
<evidence type="ECO:0000256" key="4">
    <source>
        <dbReference type="ARBA" id="ARBA00022801"/>
    </source>
</evidence>
<dbReference type="Proteomes" id="UP000000483">
    <property type="component" value="Chromosome"/>
</dbReference>
<reference evidence="16 17" key="1">
    <citation type="journal article" date="2011" name="Stand. Genomic Sci.">
        <title>Complete genome sequence of the acetate-degrading sulfate reducer Desulfobacca acetoxidans type strain (ASRB2).</title>
        <authorList>
            <person name="Goker M."/>
            <person name="Teshima H."/>
            <person name="Lapidus A."/>
            <person name="Nolan M."/>
            <person name="Lucas S."/>
            <person name="Hammon N."/>
            <person name="Deshpande S."/>
            <person name="Cheng J.F."/>
            <person name="Tapia R."/>
            <person name="Han C."/>
            <person name="Goodwin L."/>
            <person name="Pitluck S."/>
            <person name="Huntemann M."/>
            <person name="Liolios K."/>
            <person name="Ivanova N."/>
            <person name="Pagani I."/>
            <person name="Mavromatis K."/>
            <person name="Ovchinikova G."/>
            <person name="Pati A."/>
            <person name="Chen A."/>
            <person name="Palaniappan K."/>
            <person name="Land M."/>
            <person name="Hauser L."/>
            <person name="Brambilla E.M."/>
            <person name="Rohde M."/>
            <person name="Spring S."/>
            <person name="Detter J.C."/>
            <person name="Woyke T."/>
            <person name="Bristow J."/>
            <person name="Eisen J.A."/>
            <person name="Markowitz V."/>
            <person name="Hugenholtz P."/>
            <person name="Kyrpides N.C."/>
            <person name="Klenk H.P."/>
        </authorList>
    </citation>
    <scope>NUCLEOTIDE SEQUENCE [LARGE SCALE GENOMIC DNA]</scope>
    <source>
        <strain evidence="17">ATCC 700848 / DSM 11109 / ASRB2</strain>
    </source>
</reference>
<name>F2NHG2_DESAR</name>
<accession>F2NHG2</accession>
<keyword evidence="17" id="KW-1185">Reference proteome</keyword>
<dbReference type="InterPro" id="IPR011006">
    <property type="entry name" value="CheY-like_superfamily"/>
</dbReference>
<dbReference type="Gene3D" id="3.40.50.2300">
    <property type="match status" value="1"/>
</dbReference>
<dbReference type="Pfam" id="PF22667">
    <property type="entry name" value="Lon_lid"/>
    <property type="match status" value="1"/>
</dbReference>
<dbReference type="InterPro" id="IPR008269">
    <property type="entry name" value="Lon_proteolytic"/>
</dbReference>
<feature type="active site" evidence="13">
    <location>
        <position position="574"/>
    </location>
</feature>
<gene>
    <name evidence="16" type="ordered locus">Desac_1217</name>
</gene>
<dbReference type="Pfam" id="PF00072">
    <property type="entry name" value="Response_reg"/>
    <property type="match status" value="1"/>
</dbReference>
<keyword evidence="2 13" id="KW-0645">Protease</keyword>
<evidence type="ECO:0000256" key="10">
    <source>
        <dbReference type="ARBA" id="ARBA00050665"/>
    </source>
</evidence>
<dbReference type="InterPro" id="IPR054594">
    <property type="entry name" value="Lon_lid"/>
</dbReference>
<dbReference type="Gene3D" id="3.30.230.10">
    <property type="match status" value="1"/>
</dbReference>
<dbReference type="GO" id="GO:0000160">
    <property type="term" value="P:phosphorelay signal transduction system"/>
    <property type="evidence" value="ECO:0007669"/>
    <property type="project" value="UniProtKB-KW"/>
</dbReference>
<dbReference type="InterPro" id="IPR014721">
    <property type="entry name" value="Ribsml_uS5_D2-typ_fold_subgr"/>
</dbReference>
<dbReference type="PROSITE" id="PS50110">
    <property type="entry name" value="RESPONSE_REGULATORY"/>
    <property type="match status" value="1"/>
</dbReference>
<dbReference type="Gene3D" id="3.40.50.300">
    <property type="entry name" value="P-loop containing nucleotide triphosphate hydrolases"/>
    <property type="match status" value="1"/>
</dbReference>
<dbReference type="InterPro" id="IPR008268">
    <property type="entry name" value="Peptidase_S16_AS"/>
</dbReference>
<dbReference type="EC" id="3.4.21.53" evidence="11 13"/>
<evidence type="ECO:0000256" key="9">
    <source>
        <dbReference type="ARBA" id="ARBA00023163"/>
    </source>
</evidence>